<comment type="pathway">
    <text evidence="2">Lipid metabolism; fatty acid beta-oxidation.</text>
</comment>
<gene>
    <name evidence="23" type="ORF">CYFA0S_09e02586g</name>
</gene>
<feature type="compositionally biased region" description="Acidic residues" evidence="21">
    <location>
        <begin position="604"/>
        <end position="621"/>
    </location>
</feature>
<evidence type="ECO:0000256" key="4">
    <source>
        <dbReference type="ARBA" id="ARBA00011245"/>
    </source>
</evidence>
<dbReference type="PRINTS" id="PR00081">
    <property type="entry name" value="GDHRDH"/>
</dbReference>
<comment type="catalytic activity">
    <reaction evidence="16">
        <text>a (3R)-3-hydroxyacyl-CoA = a (2E)-enoyl-CoA + H2O</text>
        <dbReference type="Rhea" id="RHEA:26526"/>
        <dbReference type="ChEBI" id="CHEBI:15377"/>
        <dbReference type="ChEBI" id="CHEBI:57319"/>
        <dbReference type="ChEBI" id="CHEBI:58856"/>
        <dbReference type="EC" id="4.2.1.119"/>
    </reaction>
</comment>
<evidence type="ECO:0000256" key="2">
    <source>
        <dbReference type="ARBA" id="ARBA00005005"/>
    </source>
</evidence>
<name>A0A061AYT4_CYBFA</name>
<evidence type="ECO:0000256" key="5">
    <source>
        <dbReference type="ARBA" id="ARBA00012456"/>
    </source>
</evidence>
<evidence type="ECO:0000256" key="3">
    <source>
        <dbReference type="ARBA" id="ARBA00006484"/>
    </source>
</evidence>
<dbReference type="InterPro" id="IPR002539">
    <property type="entry name" value="MaoC-like_dom"/>
</dbReference>
<evidence type="ECO:0000256" key="10">
    <source>
        <dbReference type="ARBA" id="ARBA00023002"/>
    </source>
</evidence>
<evidence type="ECO:0000256" key="13">
    <source>
        <dbReference type="ARBA" id="ARBA00023235"/>
    </source>
</evidence>
<dbReference type="Pfam" id="PF22622">
    <property type="entry name" value="MFE-2_hydrat-2_N"/>
    <property type="match status" value="1"/>
</dbReference>
<dbReference type="Pfam" id="PF01575">
    <property type="entry name" value="MaoC_dehydratas"/>
    <property type="match status" value="1"/>
</dbReference>
<evidence type="ECO:0000256" key="15">
    <source>
        <dbReference type="ARBA" id="ARBA00023268"/>
    </source>
</evidence>
<dbReference type="Gene3D" id="3.10.129.10">
    <property type="entry name" value="Hotdog Thioesterase"/>
    <property type="match status" value="2"/>
</dbReference>
<dbReference type="Gene3D" id="3.40.50.720">
    <property type="entry name" value="NAD(P)-binding Rossmann-like Domain"/>
    <property type="match status" value="2"/>
</dbReference>
<dbReference type="OrthoDB" id="3592703at2759"/>
<dbReference type="SUPFAM" id="SSF51735">
    <property type="entry name" value="NAD(P)-binding Rossmann-fold domains"/>
    <property type="match status" value="2"/>
</dbReference>
<dbReference type="CDD" id="cd05353">
    <property type="entry name" value="hydroxyacyl-CoA-like_DH_SDR_c-like"/>
    <property type="match status" value="2"/>
</dbReference>
<keyword evidence="12" id="KW-0576">Peroxisome</keyword>
<dbReference type="SUPFAM" id="SSF54637">
    <property type="entry name" value="Thioesterase/thiol ester dehydrase-isomerase"/>
    <property type="match status" value="2"/>
</dbReference>
<comment type="catalytic activity">
    <reaction evidence="17">
        <text>a (3R)-3-hydroxyacyl-CoA + NAD(+) = a 3-oxoacyl-CoA + NADH + H(+)</text>
        <dbReference type="Rhea" id="RHEA:32711"/>
        <dbReference type="ChEBI" id="CHEBI:15378"/>
        <dbReference type="ChEBI" id="CHEBI:57319"/>
        <dbReference type="ChEBI" id="CHEBI:57540"/>
        <dbReference type="ChEBI" id="CHEBI:57945"/>
        <dbReference type="ChEBI" id="CHEBI:90726"/>
        <dbReference type="EC" id="1.1.1.n12"/>
    </reaction>
</comment>
<keyword evidence="10" id="KW-0560">Oxidoreductase</keyword>
<keyword evidence="8" id="KW-0276">Fatty acid metabolism</keyword>
<dbReference type="FunFam" id="3.40.50.720:FF:000410">
    <property type="entry name" value="Peroxisomal multifunctional beta-oxidation protein"/>
    <property type="match status" value="1"/>
</dbReference>
<organism evidence="23">
    <name type="scientific">Cyberlindnera fabianii</name>
    <name type="common">Yeast</name>
    <name type="synonym">Hansenula fabianii</name>
    <dbReference type="NCBI Taxonomy" id="36022"/>
    <lineage>
        <taxon>Eukaryota</taxon>
        <taxon>Fungi</taxon>
        <taxon>Dikarya</taxon>
        <taxon>Ascomycota</taxon>
        <taxon>Saccharomycotina</taxon>
        <taxon>Saccharomycetes</taxon>
        <taxon>Phaffomycetales</taxon>
        <taxon>Phaffomycetaceae</taxon>
        <taxon>Cyberlindnera</taxon>
    </lineage>
</organism>
<dbReference type="PANTHER" id="PTHR45024:SF2">
    <property type="entry name" value="SCP2 DOMAIN-CONTAINING PROTEIN"/>
    <property type="match status" value="1"/>
</dbReference>
<evidence type="ECO:0000256" key="7">
    <source>
        <dbReference type="ARBA" id="ARBA00022737"/>
    </source>
</evidence>
<dbReference type="VEuPathDB" id="FungiDB:BON22_2670"/>
<keyword evidence="13" id="KW-0413">Isomerase</keyword>
<dbReference type="GO" id="GO:0018812">
    <property type="term" value="F:3-hydroxyacyl-CoA dehydratase activity"/>
    <property type="evidence" value="ECO:0007669"/>
    <property type="project" value="UniProtKB-EC"/>
</dbReference>
<evidence type="ECO:0000256" key="21">
    <source>
        <dbReference type="SAM" id="MobiDB-lite"/>
    </source>
</evidence>
<protein>
    <recommendedName>
        <fullName evidence="19">Peroxisomal hydratase-dehydrogenase-epimerase</fullName>
        <ecNumber evidence="5">1.1.1.n12</ecNumber>
        <ecNumber evidence="6">4.2.1.119</ecNumber>
    </recommendedName>
    <alternativeName>
        <fullName evidence="20">Multifunctional beta-oxidation protein</fullName>
    </alternativeName>
</protein>
<evidence type="ECO:0000256" key="12">
    <source>
        <dbReference type="ARBA" id="ARBA00023140"/>
    </source>
</evidence>
<keyword evidence="11" id="KW-0443">Lipid metabolism</keyword>
<reference evidence="23" key="1">
    <citation type="journal article" date="2014" name="Genome Announc.">
        <title>Genome sequence of the yeast Cyberlindnera fabianii (Hansenula fabianii).</title>
        <authorList>
            <person name="Freel K.C."/>
            <person name="Sarilar V."/>
            <person name="Neuveglise C."/>
            <person name="Devillers H."/>
            <person name="Friedrich A."/>
            <person name="Schacherer J."/>
        </authorList>
    </citation>
    <scope>NUCLEOTIDE SEQUENCE</scope>
    <source>
        <strain evidence="23">YJS4271</strain>
    </source>
</reference>
<dbReference type="GO" id="GO:0006635">
    <property type="term" value="P:fatty acid beta-oxidation"/>
    <property type="evidence" value="ECO:0007669"/>
    <property type="project" value="UniProtKB-UniPathway"/>
</dbReference>
<evidence type="ECO:0000256" key="17">
    <source>
        <dbReference type="ARBA" id="ARBA00052025"/>
    </source>
</evidence>
<evidence type="ECO:0000256" key="11">
    <source>
        <dbReference type="ARBA" id="ARBA00023098"/>
    </source>
</evidence>
<keyword evidence="7" id="KW-0677">Repeat</keyword>
<dbReference type="InterPro" id="IPR002347">
    <property type="entry name" value="SDR_fam"/>
</dbReference>
<sequence>MSDKLTFKDKVVVITGAGGGLGRQYALAYAKRGAKVVVNDLGGSLKGDSGASSKAADVVVDEIKKLGGQAVANYDSVEFGEKIIKTAVDAFGTVHIIINNAGILRDSSFKNMTEKDFQLVLAVHLTGAYKLTHAAWPYLKQQGYGRIINTASPAGLFGNFGQANYSLAKSALIGLGETWAKEGHKYNIKANIIGPLARSRMTEEILPKDILEKLGPEKVVPLVLYLTHDSCQSTGAIYEVAAGFYGQIRWERSSGELFKVDETFTPEAILQKFDQIFEFKDKPFNKVTYPTGISDYGRLVETGKSLPPNPQGSQKVSLKGKVVIITGAGNGLGRAHALLYGKYGAKVVVNDMKDPSSVVDEIKKAGGEAVANTSNIVTDAESVVKTALDAFGRVDILVNNAGILRDKSFLKMTDQQWQQVIDVHVLATYRLCKLVWPLFLKQKSGTIINTTSTSGIYGSFGQANYAAAKCGIIGFTKTLAIEGAKSGITAVAIAPHAETAMTATIFTKDDFNKYAPEQVSPFVVLISSDAIDKRKVSGEIFEVGAGWVGNTRWQTAKGAVSHDKDITPEFIRDHWNEVTDFSESAHNKTTRDSTMNIFGALARDEEDDDDDDDDDDEDSSDNAEKGLFKFTERDVILYNLGLGAKASELNYVYENNPKFEVIPSYGVIPFMDQNGGLDIASLLRNFNPALLLHGEQYLRIEKFPIPTSGTLKTEGFPVQVSNKGDKAAVVVGGFKTYDQDSGDLLFYNESTTFVRKAQGDDKVYEPRTKFATASHDAPKTIPDFETTVATSKDQAAIYRLSGDWNPLHIDPKFAAQAKFPSPILHGLCFFGITAKQLYEKFGPFKEIKVRFTNVVFPGEHLKVKAWKNGDKVTFQTWSVERNVCVINNAALTLLGNAKL</sequence>
<evidence type="ECO:0000313" key="23">
    <source>
        <dbReference type="EMBL" id="CDR42392.1"/>
    </source>
</evidence>
<dbReference type="UniPathway" id="UPA00659"/>
<evidence type="ECO:0000256" key="9">
    <source>
        <dbReference type="ARBA" id="ARBA00022857"/>
    </source>
</evidence>
<dbReference type="EC" id="4.2.1.119" evidence="6"/>
<dbReference type="GO" id="GO:0016491">
    <property type="term" value="F:oxidoreductase activity"/>
    <property type="evidence" value="ECO:0007669"/>
    <property type="project" value="UniProtKB-KW"/>
</dbReference>
<comment type="similarity">
    <text evidence="3">Belongs to the short-chain dehydrogenases/reductases (SDR) family.</text>
</comment>
<dbReference type="InterPro" id="IPR036291">
    <property type="entry name" value="NAD(P)-bd_dom_sf"/>
</dbReference>
<evidence type="ECO:0000256" key="8">
    <source>
        <dbReference type="ARBA" id="ARBA00022832"/>
    </source>
</evidence>
<evidence type="ECO:0000256" key="1">
    <source>
        <dbReference type="ARBA" id="ARBA00004275"/>
    </source>
</evidence>
<dbReference type="PANTHER" id="PTHR45024">
    <property type="entry name" value="DEHYDROGENASES, SHORT CHAIN"/>
    <property type="match status" value="1"/>
</dbReference>
<evidence type="ECO:0000256" key="16">
    <source>
        <dbReference type="ARBA" id="ARBA00029334"/>
    </source>
</evidence>
<dbReference type="Pfam" id="PF00106">
    <property type="entry name" value="adh_short"/>
    <property type="match status" value="2"/>
</dbReference>
<dbReference type="InterPro" id="IPR057326">
    <property type="entry name" value="KR_dom"/>
</dbReference>
<dbReference type="GO" id="GO:0005777">
    <property type="term" value="C:peroxisome"/>
    <property type="evidence" value="ECO:0007669"/>
    <property type="project" value="UniProtKB-SubCell"/>
</dbReference>
<accession>A0A061AYT4</accession>
<comment type="function">
    <text evidence="18">Second trifunctional enzyme acting on the beta-oxidation pathway for fatty acids, possessing hydratase-dehydrogenase-epimerase activities. Converts trans-2-enoyl-CoA via D-3-hydroxyacyl-CoA to 3-ketoacyl-CoA.</text>
</comment>
<feature type="domain" description="Ketoreductase" evidence="22">
    <location>
        <begin position="321"/>
        <end position="496"/>
    </location>
</feature>
<comment type="subunit">
    <text evidence="4">Monomer.</text>
</comment>
<dbReference type="InterPro" id="IPR054357">
    <property type="entry name" value="MFE-2_N"/>
</dbReference>
<evidence type="ECO:0000256" key="18">
    <source>
        <dbReference type="ARBA" id="ARBA00055743"/>
    </source>
</evidence>
<dbReference type="EMBL" id="LK052894">
    <property type="protein sequence ID" value="CDR42392.1"/>
    <property type="molecule type" value="Genomic_DNA"/>
</dbReference>
<dbReference type="FunFam" id="3.40.50.720:FF:000185">
    <property type="entry name" value="peroxisomal multifunctional enzyme type 2"/>
    <property type="match status" value="1"/>
</dbReference>
<evidence type="ECO:0000259" key="22">
    <source>
        <dbReference type="SMART" id="SM00822"/>
    </source>
</evidence>
<proteinExistence type="inferred from homology"/>
<comment type="subcellular location">
    <subcellularLocation>
        <location evidence="1">Peroxisome</location>
    </subcellularLocation>
</comment>
<evidence type="ECO:0000256" key="20">
    <source>
        <dbReference type="ARBA" id="ARBA00081853"/>
    </source>
</evidence>
<evidence type="ECO:0000256" key="19">
    <source>
        <dbReference type="ARBA" id="ARBA00073871"/>
    </source>
</evidence>
<dbReference type="InterPro" id="IPR029069">
    <property type="entry name" value="HotDog_dom_sf"/>
</dbReference>
<dbReference type="SMART" id="SM00822">
    <property type="entry name" value="PKS_KR"/>
    <property type="match status" value="1"/>
</dbReference>
<dbReference type="PRINTS" id="PR00080">
    <property type="entry name" value="SDRFAMILY"/>
</dbReference>
<evidence type="ECO:0000256" key="14">
    <source>
        <dbReference type="ARBA" id="ARBA00023239"/>
    </source>
</evidence>
<dbReference type="AlphaFoldDB" id="A0A061AYT4"/>
<feature type="region of interest" description="Disordered" evidence="21">
    <location>
        <begin position="602"/>
        <end position="624"/>
    </location>
</feature>
<keyword evidence="15" id="KW-0511">Multifunctional enzyme</keyword>
<dbReference type="CDD" id="cd03448">
    <property type="entry name" value="HDE_HSD"/>
    <property type="match status" value="1"/>
</dbReference>
<evidence type="ECO:0000256" key="6">
    <source>
        <dbReference type="ARBA" id="ARBA00013156"/>
    </source>
</evidence>
<dbReference type="PhylomeDB" id="A0A061AYT4"/>
<keyword evidence="9" id="KW-0521">NADP</keyword>
<dbReference type="GO" id="GO:0016853">
    <property type="term" value="F:isomerase activity"/>
    <property type="evidence" value="ECO:0007669"/>
    <property type="project" value="UniProtKB-KW"/>
</dbReference>
<dbReference type="InterPro" id="IPR051687">
    <property type="entry name" value="Peroxisomal_Beta-Oxidation"/>
</dbReference>
<keyword evidence="14" id="KW-0456">Lyase</keyword>
<dbReference type="EC" id="1.1.1.n12" evidence="5"/>